<dbReference type="Gene3D" id="3.90.79.10">
    <property type="entry name" value="Nucleoside Triphosphate Pyrophosphohydrolase"/>
    <property type="match status" value="1"/>
</dbReference>
<dbReference type="InterPro" id="IPR015797">
    <property type="entry name" value="NUDIX_hydrolase-like_dom_sf"/>
</dbReference>
<dbReference type="AlphaFoldDB" id="A0A1G2FZ74"/>
<organism evidence="2 3">
    <name type="scientific">Candidatus Ryanbacteria bacterium RIFCSPHIGHO2_01_FULL_48_27</name>
    <dbReference type="NCBI Taxonomy" id="1802115"/>
    <lineage>
        <taxon>Bacteria</taxon>
        <taxon>Candidatus Ryaniibacteriota</taxon>
    </lineage>
</organism>
<gene>
    <name evidence="2" type="ORF">A2756_05110</name>
</gene>
<dbReference type="InterPro" id="IPR000086">
    <property type="entry name" value="NUDIX_hydrolase_dom"/>
</dbReference>
<dbReference type="EMBL" id="MHNL01000035">
    <property type="protein sequence ID" value="OGZ43369.1"/>
    <property type="molecule type" value="Genomic_DNA"/>
</dbReference>
<dbReference type="CDD" id="cd02883">
    <property type="entry name" value="NUDIX_Hydrolase"/>
    <property type="match status" value="1"/>
</dbReference>
<comment type="caution">
    <text evidence="2">The sequence shown here is derived from an EMBL/GenBank/DDBJ whole genome shotgun (WGS) entry which is preliminary data.</text>
</comment>
<reference evidence="2 3" key="1">
    <citation type="journal article" date="2016" name="Nat. Commun.">
        <title>Thousands of microbial genomes shed light on interconnected biogeochemical processes in an aquifer system.</title>
        <authorList>
            <person name="Anantharaman K."/>
            <person name="Brown C.T."/>
            <person name="Hug L.A."/>
            <person name="Sharon I."/>
            <person name="Castelle C.J."/>
            <person name="Probst A.J."/>
            <person name="Thomas B.C."/>
            <person name="Singh A."/>
            <person name="Wilkins M.J."/>
            <person name="Karaoz U."/>
            <person name="Brodie E.L."/>
            <person name="Williams K.H."/>
            <person name="Hubbard S.S."/>
            <person name="Banfield J.F."/>
        </authorList>
    </citation>
    <scope>NUCLEOTIDE SEQUENCE [LARGE SCALE GENOMIC DNA]</scope>
</reference>
<evidence type="ECO:0000259" key="1">
    <source>
        <dbReference type="PROSITE" id="PS51462"/>
    </source>
</evidence>
<accession>A0A1G2FZ74</accession>
<protein>
    <recommendedName>
        <fullName evidence="1">Nudix hydrolase domain-containing protein</fullName>
    </recommendedName>
</protein>
<name>A0A1G2FZ74_9BACT</name>
<feature type="domain" description="Nudix hydrolase" evidence="1">
    <location>
        <begin position="1"/>
        <end position="200"/>
    </location>
</feature>
<evidence type="ECO:0000313" key="2">
    <source>
        <dbReference type="EMBL" id="OGZ43369.1"/>
    </source>
</evidence>
<dbReference type="SUPFAM" id="SSF55811">
    <property type="entry name" value="Nudix"/>
    <property type="match status" value="1"/>
</dbReference>
<sequence>MPRIPEQFDVEGRLVVSVKRDQPPLGDGMSSVVCSKIENGIFYFAGIRDTDVLKGGGKNFQLPGGRAKTPDHEKESPRDTALQEVYEEAGVVRMDGDRLEDIDLEPVAFVTRHNVPLRDKADQPIMIEIPTGQNDKDGKRIMRLAQKRGTIYQSVFAHSGLVQLRETTDHDAKEPRWFTLDQIVDAPDDARWSVSHIVVLVETLKLIARGLRAFCVDAQLDAQEEADKVKSPQKRLVKWDREDFYFYGAIIDAAKQSNRNYFAISDFADLGEEDNSLARFKIAGHVLNAEAILERAVDQSFAHRFLWKRDRDSNEKPNFEFEEFCGFGKRNRYFPAE</sequence>
<dbReference type="STRING" id="1802115.A2756_05110"/>
<proteinExistence type="predicted"/>
<evidence type="ECO:0000313" key="3">
    <source>
        <dbReference type="Proteomes" id="UP000177785"/>
    </source>
</evidence>
<dbReference type="PROSITE" id="PS51462">
    <property type="entry name" value="NUDIX"/>
    <property type="match status" value="1"/>
</dbReference>
<dbReference type="Proteomes" id="UP000177785">
    <property type="component" value="Unassembled WGS sequence"/>
</dbReference>